<evidence type="ECO:0000313" key="9">
    <source>
        <dbReference type="Proteomes" id="UP000283745"/>
    </source>
</evidence>
<evidence type="ECO:0000256" key="6">
    <source>
        <dbReference type="ARBA" id="ARBA00023049"/>
    </source>
</evidence>
<dbReference type="SUPFAM" id="SSF53187">
    <property type="entry name" value="Zn-dependent exopeptidases"/>
    <property type="match status" value="1"/>
</dbReference>
<evidence type="ECO:0000256" key="3">
    <source>
        <dbReference type="ARBA" id="ARBA00022670"/>
    </source>
</evidence>
<sequence>MIKTNNTPCTYEELYYEMWETAGRYSKITRFQVIGSSHDERLIPAVWVGNGNQTVFCIAGMIGTDRYMPGYLVEMIKEYTRAWECGWKLEEIYNLKDLFEKWTICFVPLLNPDGYEIYENDFFAIRNPIYRQMLRMQEVSCKEFTGNARGTELRKNFPTGYYRRKQIHQQPASENETKALVRLFQDDPGRGLLSFGYAGKRIVYFRQSQAFTANQKSYRMARHLQKCSASELDKKNFHLEDVEPAGRQGYGSPEQFYTEICHQPAFRIEVPCENEASIEKRIEYREIHTLPLEYIFSL</sequence>
<evidence type="ECO:0000256" key="1">
    <source>
        <dbReference type="ARBA" id="ARBA00001947"/>
    </source>
</evidence>
<dbReference type="GO" id="GO:0006508">
    <property type="term" value="P:proteolysis"/>
    <property type="evidence" value="ECO:0007669"/>
    <property type="project" value="UniProtKB-KW"/>
</dbReference>
<keyword evidence="4" id="KW-0378">Hydrolase</keyword>
<comment type="caution">
    <text evidence="8">The sequence shown here is derived from an EMBL/GenBank/DDBJ whole genome shotgun (WGS) entry which is preliminary data.</text>
</comment>
<dbReference type="GO" id="GO:0008270">
    <property type="term" value="F:zinc ion binding"/>
    <property type="evidence" value="ECO:0007669"/>
    <property type="project" value="InterPro"/>
</dbReference>
<dbReference type="InterPro" id="IPR000834">
    <property type="entry name" value="Peptidase_M14"/>
</dbReference>
<evidence type="ECO:0000313" key="8">
    <source>
        <dbReference type="EMBL" id="RHE41907.1"/>
    </source>
</evidence>
<gene>
    <name evidence="8" type="ORF">DW740_00965</name>
</gene>
<comment type="similarity">
    <text evidence="2">Belongs to the peptidase M14 family.</text>
</comment>
<comment type="cofactor">
    <cofactor evidence="1">
        <name>Zn(2+)</name>
        <dbReference type="ChEBI" id="CHEBI:29105"/>
    </cofactor>
</comment>
<dbReference type="GO" id="GO:0004181">
    <property type="term" value="F:metallocarboxypeptidase activity"/>
    <property type="evidence" value="ECO:0007669"/>
    <property type="project" value="InterPro"/>
</dbReference>
<dbReference type="EMBL" id="QSKF01000001">
    <property type="protein sequence ID" value="RHE41907.1"/>
    <property type="molecule type" value="Genomic_DNA"/>
</dbReference>
<dbReference type="PANTHER" id="PTHR11705:SF143">
    <property type="entry name" value="SLL0236 PROTEIN"/>
    <property type="match status" value="1"/>
</dbReference>
<name>A0A414EMK7_9FIRM</name>
<dbReference type="Pfam" id="PF00246">
    <property type="entry name" value="Peptidase_M14"/>
    <property type="match status" value="1"/>
</dbReference>
<evidence type="ECO:0000259" key="7">
    <source>
        <dbReference type="Pfam" id="PF00246"/>
    </source>
</evidence>
<dbReference type="AlphaFoldDB" id="A0A414EMK7"/>
<accession>A0A414EMK7</accession>
<dbReference type="RefSeq" id="WP_015542803.1">
    <property type="nucleotide sequence ID" value="NZ_CABJFK010000001.1"/>
</dbReference>
<evidence type="ECO:0000256" key="4">
    <source>
        <dbReference type="ARBA" id="ARBA00022801"/>
    </source>
</evidence>
<keyword evidence="3" id="KW-0645">Protease</keyword>
<keyword evidence="5" id="KW-0862">Zinc</keyword>
<dbReference type="Gene3D" id="3.40.630.10">
    <property type="entry name" value="Zn peptidases"/>
    <property type="match status" value="1"/>
</dbReference>
<evidence type="ECO:0000256" key="2">
    <source>
        <dbReference type="ARBA" id="ARBA00005988"/>
    </source>
</evidence>
<keyword evidence="8" id="KW-0121">Carboxypeptidase</keyword>
<proteinExistence type="inferred from homology"/>
<keyword evidence="6" id="KW-0482">Metalloprotease</keyword>
<organism evidence="8 9">
    <name type="scientific">Blautia obeum</name>
    <dbReference type="NCBI Taxonomy" id="40520"/>
    <lineage>
        <taxon>Bacteria</taxon>
        <taxon>Bacillati</taxon>
        <taxon>Bacillota</taxon>
        <taxon>Clostridia</taxon>
        <taxon>Lachnospirales</taxon>
        <taxon>Lachnospiraceae</taxon>
        <taxon>Blautia</taxon>
    </lineage>
</organism>
<feature type="domain" description="Peptidase M14" evidence="7">
    <location>
        <begin position="18"/>
        <end position="234"/>
    </location>
</feature>
<dbReference type="GO" id="GO:0005615">
    <property type="term" value="C:extracellular space"/>
    <property type="evidence" value="ECO:0007669"/>
    <property type="project" value="TreeGrafter"/>
</dbReference>
<dbReference type="Proteomes" id="UP000283745">
    <property type="component" value="Unassembled WGS sequence"/>
</dbReference>
<reference evidence="8 9" key="1">
    <citation type="submission" date="2018-08" db="EMBL/GenBank/DDBJ databases">
        <title>A genome reference for cultivated species of the human gut microbiota.</title>
        <authorList>
            <person name="Zou Y."/>
            <person name="Xue W."/>
            <person name="Luo G."/>
        </authorList>
    </citation>
    <scope>NUCLEOTIDE SEQUENCE [LARGE SCALE GENOMIC DNA]</scope>
    <source>
        <strain evidence="8 9">AM28-23</strain>
    </source>
</reference>
<evidence type="ECO:0000256" key="5">
    <source>
        <dbReference type="ARBA" id="ARBA00022833"/>
    </source>
</evidence>
<protein>
    <submittedName>
        <fullName evidence="8">Zinc carboxypeptidase</fullName>
    </submittedName>
</protein>
<dbReference type="PANTHER" id="PTHR11705">
    <property type="entry name" value="PROTEASE FAMILY M14 CARBOXYPEPTIDASE A,B"/>
    <property type="match status" value="1"/>
</dbReference>